<protein>
    <submittedName>
        <fullName evidence="4">RNAseH domain-containing protein</fullName>
    </submittedName>
</protein>
<organism evidence="4 5">
    <name type="scientific">Aneurinibacillus aneurinilyticus</name>
    <name type="common">Bacillus aneurinolyticus</name>
    <dbReference type="NCBI Taxonomy" id="1391"/>
    <lineage>
        <taxon>Bacteria</taxon>
        <taxon>Bacillati</taxon>
        <taxon>Bacillota</taxon>
        <taxon>Bacilli</taxon>
        <taxon>Bacillales</taxon>
        <taxon>Paenibacillaceae</taxon>
        <taxon>Aneurinibacillus group</taxon>
        <taxon>Aneurinibacillus</taxon>
    </lineage>
</organism>
<feature type="domain" description="pPIWI-RE module N-terminal" evidence="2">
    <location>
        <begin position="27"/>
        <end position="377"/>
    </location>
</feature>
<dbReference type="InterPro" id="IPR025085">
    <property type="entry name" value="pPIWI_RE_X"/>
</dbReference>
<dbReference type="Pfam" id="PF13032">
    <property type="entry name" value="RNaseH_pPIWI_RE"/>
    <property type="match status" value="1"/>
</dbReference>
<comment type="caution">
    <text evidence="4">The sequence shown here is derived from an EMBL/GenBank/DDBJ whole genome shotgun (WGS) entry which is preliminary data.</text>
</comment>
<gene>
    <name evidence="4" type="ORF">HF838_15065</name>
</gene>
<evidence type="ECO:0000259" key="1">
    <source>
        <dbReference type="Pfam" id="PF13032"/>
    </source>
</evidence>
<evidence type="ECO:0000259" key="3">
    <source>
        <dbReference type="Pfam" id="PF18157"/>
    </source>
</evidence>
<dbReference type="InterPro" id="IPR040496">
    <property type="entry name" value="MID_pPIWI_RE"/>
</dbReference>
<dbReference type="RefSeq" id="WP_168975676.1">
    <property type="nucleotide sequence ID" value="NZ_JABAGO010000030.1"/>
</dbReference>
<dbReference type="Proteomes" id="UP000561326">
    <property type="component" value="Unassembled WGS sequence"/>
</dbReference>
<reference evidence="4 5" key="1">
    <citation type="submission" date="2020-04" db="EMBL/GenBank/DDBJ databases">
        <authorList>
            <person name="Hitch T.C.A."/>
            <person name="Wylensek D."/>
            <person name="Clavel T."/>
        </authorList>
    </citation>
    <scope>NUCLEOTIDE SEQUENCE [LARGE SCALE GENOMIC DNA]</scope>
    <source>
        <strain evidence="4 5">WB01_D5_05</strain>
    </source>
</reference>
<dbReference type="InterPro" id="IPR024996">
    <property type="entry name" value="RNaseH_pPIWI_RE"/>
</dbReference>
<evidence type="ECO:0000313" key="5">
    <source>
        <dbReference type="Proteomes" id="UP000561326"/>
    </source>
</evidence>
<dbReference type="Pfam" id="PF13111">
    <property type="entry name" value="pPIWI_RE_X"/>
    <property type="match status" value="1"/>
</dbReference>
<name>A0A848CYJ2_ANEAE</name>
<proteinExistence type="predicted"/>
<dbReference type="Pfam" id="PF18157">
    <property type="entry name" value="MID_pPIWI_RE"/>
    <property type="match status" value="1"/>
</dbReference>
<accession>A0A848CYJ2</accession>
<evidence type="ECO:0000313" key="4">
    <source>
        <dbReference type="EMBL" id="NME99559.1"/>
    </source>
</evidence>
<feature type="domain" description="Prokaryotic pPIWI-RE MID" evidence="3">
    <location>
        <begin position="460"/>
        <end position="537"/>
    </location>
</feature>
<dbReference type="EMBL" id="JABAGO010000030">
    <property type="protein sequence ID" value="NME99559.1"/>
    <property type="molecule type" value="Genomic_DNA"/>
</dbReference>
<dbReference type="AlphaFoldDB" id="A0A848CYJ2"/>
<evidence type="ECO:0000259" key="2">
    <source>
        <dbReference type="Pfam" id="PF13111"/>
    </source>
</evidence>
<feature type="domain" description="pPIWI-RE RNaseH" evidence="1">
    <location>
        <begin position="569"/>
        <end position="797"/>
    </location>
</feature>
<sequence>MTIKTKKKRTQYIGNTFALFSLKMIKNLLDIPVTVVYFPTELYEALQLQAEERYYRVKLKKLHDYLHVFFPDLLYAVPLQYHSIQHPWLLFQGRFNPSIVEAYVKTWVEKELPACKDIPLSLRIEQQFIQVGIKMNDRDNPEFTCSLPHVNGYQILQRHIVSQLHGLSIPIVKESGEIREHTFIRVVTDKGAELISWEPMGTKDKYSYKLQLTLQTIPFDSAVYLNIHPKTIRWSSHTATREKKTKIHAYLRFPDHIQRGITSSAFVQMEWNKYNWDEFFVSLLSVYGFKHLLPTCEQIKTNTQEWLNPPPDSFTVGIPYGSHLKFNHDIGAGVPVKERAQFADGVRMAISEKFSGVFQPSFEVVKRVLKQVQRSKYEKKSLSLPSKCEYHIFYQNEALREKAVEALTNSIDPIYVDQNCIKAEDGTEITIKFHDILTLVGENGLEISTPQEELDLIKKVEQALSSSTLPSVSLVELHNKEEFDNKRDPKEPLRTAFATRNRLTQFITPLPEVLETKDKMRIRHAVEDGLRQLGAFKLSIKKMTDVSTAHVGVYFDKTVPILSAVVDDHVWMYVPTITKDWVPYYQGQLLLRKANKSSKWRDYPKPAPAFLYQALVLLERKFNHKHTIIYTIAQNTRSQLSCLNNNQLQLNEDFQLEGRITKHHWSFVRIRKEDGGQVPEWSRIGKIQGEDMEEILLPQSLSSGVLQMSERVFYSLGGKPSTQKKPTYLYFKEDREKETYRKETAFEVCIVKHTEHLTPLEHVEITHLCRTASLQFDDYTAFPLPLHMAIKAAEYTLG</sequence>